<evidence type="ECO:0000259" key="2">
    <source>
        <dbReference type="PROSITE" id="PS50119"/>
    </source>
</evidence>
<dbReference type="AlphaFoldDB" id="A0A6J8EB57"/>
<accession>A0A6J8EB57</accession>
<evidence type="ECO:0000313" key="3">
    <source>
        <dbReference type="EMBL" id="CAC5416832.1"/>
    </source>
</evidence>
<organism evidence="3 4">
    <name type="scientific">Mytilus coruscus</name>
    <name type="common">Sea mussel</name>
    <dbReference type="NCBI Taxonomy" id="42192"/>
    <lineage>
        <taxon>Eukaryota</taxon>
        <taxon>Metazoa</taxon>
        <taxon>Spiralia</taxon>
        <taxon>Lophotrochozoa</taxon>
        <taxon>Mollusca</taxon>
        <taxon>Bivalvia</taxon>
        <taxon>Autobranchia</taxon>
        <taxon>Pteriomorphia</taxon>
        <taxon>Mytilida</taxon>
        <taxon>Mytiloidea</taxon>
        <taxon>Mytilidae</taxon>
        <taxon>Mytilinae</taxon>
        <taxon>Mytilus</taxon>
    </lineage>
</organism>
<reference evidence="3 4" key="1">
    <citation type="submission" date="2020-06" db="EMBL/GenBank/DDBJ databases">
        <authorList>
            <person name="Li R."/>
            <person name="Bekaert M."/>
        </authorList>
    </citation>
    <scope>NUCLEOTIDE SEQUENCE [LARGE SCALE GENOMIC DNA]</scope>
    <source>
        <strain evidence="4">wild</strain>
    </source>
</reference>
<dbReference type="GO" id="GO:0008270">
    <property type="term" value="F:zinc ion binding"/>
    <property type="evidence" value="ECO:0007669"/>
    <property type="project" value="UniProtKB-KW"/>
</dbReference>
<dbReference type="CDD" id="cd19757">
    <property type="entry name" value="Bbox1"/>
    <property type="match status" value="1"/>
</dbReference>
<dbReference type="OrthoDB" id="6121460at2759"/>
<dbReference type="EMBL" id="CACVKT020008715">
    <property type="protein sequence ID" value="CAC5416832.1"/>
    <property type="molecule type" value="Genomic_DNA"/>
</dbReference>
<feature type="domain" description="B box-type" evidence="2">
    <location>
        <begin position="6"/>
        <end position="53"/>
    </location>
</feature>
<protein>
    <recommendedName>
        <fullName evidence="2">B box-type domain-containing protein</fullName>
    </recommendedName>
</protein>
<keyword evidence="1" id="KW-0862">Zinc</keyword>
<proteinExistence type="predicted"/>
<keyword evidence="4" id="KW-1185">Reference proteome</keyword>
<dbReference type="InterPro" id="IPR000315">
    <property type="entry name" value="Znf_B-box"/>
</dbReference>
<keyword evidence="1" id="KW-0863">Zinc-finger</keyword>
<dbReference type="Gene3D" id="2.120.10.30">
    <property type="entry name" value="TolB, C-terminal domain"/>
    <property type="match status" value="1"/>
</dbReference>
<dbReference type="Gene3D" id="3.30.160.60">
    <property type="entry name" value="Classic Zinc Finger"/>
    <property type="match status" value="1"/>
</dbReference>
<dbReference type="SUPFAM" id="SSF57845">
    <property type="entry name" value="B-box zinc-binding domain"/>
    <property type="match status" value="1"/>
</dbReference>
<keyword evidence="1" id="KW-0479">Metal-binding</keyword>
<sequence>MATASKSCGVCELRHITKLSIIWCTECDEELCTDCQEHHSLSKPSRRHNVIPINEYQKLLADVLEITQYCTAHDKKYQMYCQKHECPCCSKCIVESHKECGDFVDLVDVIHNVKTSNAMCETEETLVEVAENLQKIRQHQQNNVKTFQENNRLIYSGYDRGIRMINLYDESISDITRDKMPCECNIATFRDNIYHTNYETDYVTCYNLQGEIQWTIKNERVLSYPRDIDVDHDGNVYVVGFTTNNVVVISPDGQRHRKVLTASAGLYHPTSLHYSGQNNQLLIANCNTQALLFNVI</sequence>
<dbReference type="SUPFAM" id="SSF63825">
    <property type="entry name" value="YWTD domain"/>
    <property type="match status" value="1"/>
</dbReference>
<evidence type="ECO:0000256" key="1">
    <source>
        <dbReference type="PROSITE-ProRule" id="PRU00024"/>
    </source>
</evidence>
<dbReference type="InterPro" id="IPR011042">
    <property type="entry name" value="6-blade_b-propeller_TolB-like"/>
</dbReference>
<name>A0A6J8EB57_MYTCO</name>
<dbReference type="PROSITE" id="PS50119">
    <property type="entry name" value="ZF_BBOX"/>
    <property type="match status" value="1"/>
</dbReference>
<dbReference type="Proteomes" id="UP000507470">
    <property type="component" value="Unassembled WGS sequence"/>
</dbReference>
<evidence type="ECO:0000313" key="4">
    <source>
        <dbReference type="Proteomes" id="UP000507470"/>
    </source>
</evidence>
<gene>
    <name evidence="3" type="ORF">MCOR_49411</name>
</gene>